<protein>
    <submittedName>
        <fullName evidence="1">Uncharacterized protein</fullName>
    </submittedName>
</protein>
<gene>
    <name evidence="1" type="ORF">E3U43_006456</name>
</gene>
<sequence length="173" mass="19494">MSTRGANGHGTIFPISLCGIAYKKPLHAPPVLVPPLLLRPADRSSIKMKVAVRRSKMMKTSEHHQTLCWSWGKSRDTKQPLELKVHLHWVDFTLGNTQSRNETALQSQRPSEGFSPSIHRTKWQYMKRCLASGSKKGPCEGLNWGCDVPEHKMAHEHGVLHSAVCLNLRDELN</sequence>
<name>A0ACD3RKH6_LARCR</name>
<evidence type="ECO:0000313" key="1">
    <source>
        <dbReference type="EMBL" id="TMS19963.1"/>
    </source>
</evidence>
<evidence type="ECO:0000313" key="2">
    <source>
        <dbReference type="Proteomes" id="UP000793456"/>
    </source>
</evidence>
<dbReference type="EMBL" id="CM011677">
    <property type="protein sequence ID" value="TMS19963.1"/>
    <property type="molecule type" value="Genomic_DNA"/>
</dbReference>
<keyword evidence="2" id="KW-1185">Reference proteome</keyword>
<proteinExistence type="predicted"/>
<reference evidence="1" key="1">
    <citation type="submission" date="2018-11" db="EMBL/GenBank/DDBJ databases">
        <title>The sequence and de novo assembly of Larimichthys crocea genome using PacBio and Hi-C technologies.</title>
        <authorList>
            <person name="Xu P."/>
            <person name="Chen B."/>
            <person name="Zhou Z."/>
            <person name="Ke Q."/>
            <person name="Wu Y."/>
            <person name="Bai H."/>
            <person name="Pu F."/>
        </authorList>
    </citation>
    <scope>NUCLEOTIDE SEQUENCE</scope>
    <source>
        <tissue evidence="1">Muscle</tissue>
    </source>
</reference>
<dbReference type="Proteomes" id="UP000793456">
    <property type="component" value="Chromosome IV"/>
</dbReference>
<organism evidence="1 2">
    <name type="scientific">Larimichthys crocea</name>
    <name type="common">Large yellow croaker</name>
    <name type="synonym">Pseudosciaena crocea</name>
    <dbReference type="NCBI Taxonomy" id="215358"/>
    <lineage>
        <taxon>Eukaryota</taxon>
        <taxon>Metazoa</taxon>
        <taxon>Chordata</taxon>
        <taxon>Craniata</taxon>
        <taxon>Vertebrata</taxon>
        <taxon>Euteleostomi</taxon>
        <taxon>Actinopterygii</taxon>
        <taxon>Neopterygii</taxon>
        <taxon>Teleostei</taxon>
        <taxon>Neoteleostei</taxon>
        <taxon>Acanthomorphata</taxon>
        <taxon>Eupercaria</taxon>
        <taxon>Sciaenidae</taxon>
        <taxon>Larimichthys</taxon>
    </lineage>
</organism>
<accession>A0ACD3RKH6</accession>
<comment type="caution">
    <text evidence="1">The sequence shown here is derived from an EMBL/GenBank/DDBJ whole genome shotgun (WGS) entry which is preliminary data.</text>
</comment>